<reference evidence="1" key="1">
    <citation type="journal article" date="2015" name="Nature">
        <title>Complex archaea that bridge the gap between prokaryotes and eukaryotes.</title>
        <authorList>
            <person name="Spang A."/>
            <person name="Saw J.H."/>
            <person name="Jorgensen S.L."/>
            <person name="Zaremba-Niedzwiedzka K."/>
            <person name="Martijn J."/>
            <person name="Lind A.E."/>
            <person name="van Eijk R."/>
            <person name="Schleper C."/>
            <person name="Guy L."/>
            <person name="Ettema T.J."/>
        </authorList>
    </citation>
    <scope>NUCLEOTIDE SEQUENCE</scope>
</reference>
<name>A0A0F9H3V6_9ZZZZ</name>
<evidence type="ECO:0000313" key="1">
    <source>
        <dbReference type="EMBL" id="KKL69977.1"/>
    </source>
</evidence>
<gene>
    <name evidence="1" type="ORF">LCGC14_2109540</name>
</gene>
<proteinExistence type="predicted"/>
<accession>A0A0F9H3V6</accession>
<dbReference type="Gene3D" id="4.10.410.40">
    <property type="match status" value="1"/>
</dbReference>
<sequence>NFQLIFPDSGTTTWSFAALVTGFEPSAPVDGPLTASVSMLISGKPAIA</sequence>
<organism evidence="1">
    <name type="scientific">marine sediment metagenome</name>
    <dbReference type="NCBI Taxonomy" id="412755"/>
    <lineage>
        <taxon>unclassified sequences</taxon>
        <taxon>metagenomes</taxon>
        <taxon>ecological metagenomes</taxon>
    </lineage>
</organism>
<feature type="non-terminal residue" evidence="1">
    <location>
        <position position="1"/>
    </location>
</feature>
<dbReference type="AlphaFoldDB" id="A0A0F9H3V6"/>
<protein>
    <submittedName>
        <fullName evidence="1">Uncharacterized protein</fullName>
    </submittedName>
</protein>
<comment type="caution">
    <text evidence="1">The sequence shown here is derived from an EMBL/GenBank/DDBJ whole genome shotgun (WGS) entry which is preliminary data.</text>
</comment>
<dbReference type="EMBL" id="LAZR01026034">
    <property type="protein sequence ID" value="KKL69977.1"/>
    <property type="molecule type" value="Genomic_DNA"/>
</dbReference>